<dbReference type="RefSeq" id="WP_087132233.1">
    <property type="nucleotide sequence ID" value="NZ_FUKO01000023.1"/>
</dbReference>
<dbReference type="InterPro" id="IPR011335">
    <property type="entry name" value="Restrct_endonuc-II-like"/>
</dbReference>
<reference evidence="2 3" key="1">
    <citation type="submission" date="2017-02" db="EMBL/GenBank/DDBJ databases">
        <authorList>
            <person name="Peterson S.W."/>
        </authorList>
    </citation>
    <scope>NUCLEOTIDE SEQUENCE [LARGE SCALE GENOMIC DNA]</scope>
    <source>
        <strain evidence="2 3">B Mb 05.01</strain>
    </source>
</reference>
<keyword evidence="3" id="KW-1185">Reference proteome</keyword>
<dbReference type="Proteomes" id="UP000196320">
    <property type="component" value="Unassembled WGS sequence"/>
</dbReference>
<feature type="domain" description="DUF559" evidence="1">
    <location>
        <begin position="258"/>
        <end position="302"/>
    </location>
</feature>
<accession>A0A1R4K776</accession>
<dbReference type="SUPFAM" id="SSF52980">
    <property type="entry name" value="Restriction endonuclease-like"/>
    <property type="match status" value="1"/>
</dbReference>
<gene>
    <name evidence="2" type="ORF">FM104_10785</name>
</gene>
<dbReference type="EMBL" id="FUKO01000023">
    <property type="protein sequence ID" value="SJN40044.1"/>
    <property type="molecule type" value="Genomic_DNA"/>
</dbReference>
<evidence type="ECO:0000259" key="1">
    <source>
        <dbReference type="Pfam" id="PF04480"/>
    </source>
</evidence>
<evidence type="ECO:0000313" key="3">
    <source>
        <dbReference type="Proteomes" id="UP000196320"/>
    </source>
</evidence>
<evidence type="ECO:0000313" key="2">
    <source>
        <dbReference type="EMBL" id="SJN40044.1"/>
    </source>
</evidence>
<dbReference type="OrthoDB" id="3173471at2"/>
<protein>
    <recommendedName>
        <fullName evidence="1">DUF559 domain-containing protein</fullName>
    </recommendedName>
</protein>
<sequence length="321" mass="35381">MPRPRPLPPALGARFTVRDAAAAGVNRGRLHRADLHRPFHGVRSTGEGVLDEDDDPFQRQRAERRIRALEYAPRLKSDQFLSHESAIALYGGPLPLVIAEGEPVDGRSLPVHVSTRGTGPLVRAVGVQGHRIRADAAGLRHRSIVAVSPAIAWAQMGAWDLTDLVALGDYFCRAHRAGPGRKDVGKAPWSTIAELHATIANGRRVGIARLREAVELIREDSWSPRESMLRCRIVLAGLPEPFLNHDVYDQQGRFLGCVDLAYPHLKVAIEYQGTLHHERYAADVERIAALRAAGWTVIEVTSTLFHRPDELISRIRSALGA</sequence>
<name>A0A1R4K776_9MICO</name>
<organism evidence="2 3">
    <name type="scientific">Microbacterium esteraromaticum</name>
    <dbReference type="NCBI Taxonomy" id="57043"/>
    <lineage>
        <taxon>Bacteria</taxon>
        <taxon>Bacillati</taxon>
        <taxon>Actinomycetota</taxon>
        <taxon>Actinomycetes</taxon>
        <taxon>Micrococcales</taxon>
        <taxon>Microbacteriaceae</taxon>
        <taxon>Microbacterium</taxon>
    </lineage>
</organism>
<proteinExistence type="predicted"/>
<dbReference type="InterPro" id="IPR007569">
    <property type="entry name" value="DUF559"/>
</dbReference>
<dbReference type="Gene3D" id="3.40.960.10">
    <property type="entry name" value="VSR Endonuclease"/>
    <property type="match status" value="1"/>
</dbReference>
<dbReference type="Pfam" id="PF04480">
    <property type="entry name" value="DUF559"/>
    <property type="match status" value="1"/>
</dbReference>
<dbReference type="AlphaFoldDB" id="A0A1R4K776"/>